<dbReference type="Proteomes" id="UP000531561">
    <property type="component" value="Unassembled WGS sequence"/>
</dbReference>
<gene>
    <name evidence="2" type="ORF">Bfra_004985</name>
</gene>
<dbReference type="OrthoDB" id="3546385at2759"/>
<keyword evidence="3" id="KW-1185">Reference proteome</keyword>
<sequence length="440" mass="50043">MDLHIELELLKIDQSSTVGQINGLEAQIVTLKERALLLQKRTERLESINGVSKAESSSAAKDRGSLLSGNQSAVVEKESLSSERCSKDEAISGSDVSNNQVLEDPRVMKNHGHPLSSNSIDEPQKSIIKATNMQATDDLQEKITCGKHATTEEPTVNLELAEGPLPCYWRDISSNLFPKHRCEWSEDLKSFLITATLSFDDDSRADLSPDYLLWTCRESSEVYLKYYHRLRGVRPMDGEYHRPYGTPRASCVRVQNEGWIDFDVDTLVAKNIERTCYTLAWLQSRVDLSGITNLAISENPLYETLDDLWWRNAVPFLVEEQFPGLKYLYLIANHVKEADEWEYSRGHFGPLAVVKTTDVRFMNELKRVIQIERLALPMFYIYMQKSLSTYSSKLWNIVERLSVRFVYAINDGCLQEAEGYSFSIGWSGGLISTIFQIPLS</sequence>
<accession>A0A8H6ATX0</accession>
<feature type="compositionally biased region" description="Basic and acidic residues" evidence="1">
    <location>
        <begin position="75"/>
        <end position="90"/>
    </location>
</feature>
<dbReference type="RefSeq" id="XP_037192469.1">
    <property type="nucleotide sequence ID" value="XM_037335374.1"/>
</dbReference>
<evidence type="ECO:0000313" key="2">
    <source>
        <dbReference type="EMBL" id="KAF5873523.1"/>
    </source>
</evidence>
<dbReference type="EMBL" id="JABFCT010000008">
    <property type="protein sequence ID" value="KAF5873523.1"/>
    <property type="molecule type" value="Genomic_DNA"/>
</dbReference>
<feature type="region of interest" description="Disordered" evidence="1">
    <location>
        <begin position="48"/>
        <end position="95"/>
    </location>
</feature>
<evidence type="ECO:0000313" key="3">
    <source>
        <dbReference type="Proteomes" id="UP000531561"/>
    </source>
</evidence>
<name>A0A8H6ATX0_9HELO</name>
<dbReference type="GeneID" id="59259066"/>
<evidence type="ECO:0000256" key="1">
    <source>
        <dbReference type="SAM" id="MobiDB-lite"/>
    </source>
</evidence>
<comment type="caution">
    <text evidence="2">The sequence shown here is derived from an EMBL/GenBank/DDBJ whole genome shotgun (WGS) entry which is preliminary data.</text>
</comment>
<protein>
    <submittedName>
        <fullName evidence="2">Uncharacterized protein</fullName>
    </submittedName>
</protein>
<proteinExistence type="predicted"/>
<dbReference type="AlphaFoldDB" id="A0A8H6ATX0"/>
<reference evidence="2 3" key="1">
    <citation type="journal article" date="2020" name="Phytopathology">
        <title>A high-quality genome resource of Botrytis fragariae, a new and rapidly spreading fungal pathogen causing strawberry gray mold in the U.S.A.</title>
        <authorList>
            <person name="Wu Y."/>
            <person name="Saski C.A."/>
            <person name="Schnabel G."/>
            <person name="Xiao S."/>
            <person name="Hu M."/>
        </authorList>
    </citation>
    <scope>NUCLEOTIDE SEQUENCE [LARGE SCALE GENOMIC DNA]</scope>
    <source>
        <strain evidence="2 3">BVB16</strain>
    </source>
</reference>
<organism evidence="2 3">
    <name type="scientific">Botrytis fragariae</name>
    <dbReference type="NCBI Taxonomy" id="1964551"/>
    <lineage>
        <taxon>Eukaryota</taxon>
        <taxon>Fungi</taxon>
        <taxon>Dikarya</taxon>
        <taxon>Ascomycota</taxon>
        <taxon>Pezizomycotina</taxon>
        <taxon>Leotiomycetes</taxon>
        <taxon>Helotiales</taxon>
        <taxon>Sclerotiniaceae</taxon>
        <taxon>Botrytis</taxon>
    </lineage>
</organism>